<dbReference type="Proteomes" id="UP001497535">
    <property type="component" value="Unassembled WGS sequence"/>
</dbReference>
<sequence>MDSPPLETKNNLVQDPFDKKEEEENIPAVPAQIKKPPNINNLEESQLKLNNKKSSFSRKEQPNGGEKHFEEDYNIFRRKNKLREDLVFKRGEGEGNEGEENKQKLSPEENKNVKEEEKEEEEYVGKE</sequence>
<comment type="caution">
    <text evidence="1">The sequence shown here is derived from an EMBL/GenBank/DDBJ whole genome shotgun (WGS) entry which is preliminary data.</text>
</comment>
<accession>A0ACB1A0E1</accession>
<name>A0ACB1A0E1_MELEN</name>
<proteinExistence type="predicted"/>
<protein>
    <submittedName>
        <fullName evidence="1">Uncharacterized protein</fullName>
    </submittedName>
</protein>
<keyword evidence="2" id="KW-1185">Reference proteome</keyword>
<evidence type="ECO:0000313" key="2">
    <source>
        <dbReference type="Proteomes" id="UP001497535"/>
    </source>
</evidence>
<dbReference type="EMBL" id="CAVMJV010000054">
    <property type="protein sequence ID" value="CAK5084568.1"/>
    <property type="molecule type" value="Genomic_DNA"/>
</dbReference>
<reference evidence="1" key="1">
    <citation type="submission" date="2023-11" db="EMBL/GenBank/DDBJ databases">
        <authorList>
            <person name="Poullet M."/>
        </authorList>
    </citation>
    <scope>NUCLEOTIDE SEQUENCE</scope>
    <source>
        <strain evidence="1">E1834</strain>
    </source>
</reference>
<gene>
    <name evidence="1" type="ORF">MENTE1834_LOCUS31963</name>
</gene>
<evidence type="ECO:0000313" key="1">
    <source>
        <dbReference type="EMBL" id="CAK5084568.1"/>
    </source>
</evidence>
<organism evidence="1 2">
    <name type="scientific">Meloidogyne enterolobii</name>
    <name type="common">Root-knot nematode worm</name>
    <name type="synonym">Meloidogyne mayaguensis</name>
    <dbReference type="NCBI Taxonomy" id="390850"/>
    <lineage>
        <taxon>Eukaryota</taxon>
        <taxon>Metazoa</taxon>
        <taxon>Ecdysozoa</taxon>
        <taxon>Nematoda</taxon>
        <taxon>Chromadorea</taxon>
        <taxon>Rhabditida</taxon>
        <taxon>Tylenchina</taxon>
        <taxon>Tylenchomorpha</taxon>
        <taxon>Tylenchoidea</taxon>
        <taxon>Meloidogynidae</taxon>
        <taxon>Meloidogyninae</taxon>
        <taxon>Meloidogyne</taxon>
    </lineage>
</organism>